<dbReference type="InterPro" id="IPR036390">
    <property type="entry name" value="WH_DNA-bd_sf"/>
</dbReference>
<dbReference type="PANTHER" id="PTHR43537:SF5">
    <property type="entry name" value="UXU OPERON TRANSCRIPTIONAL REGULATOR"/>
    <property type="match status" value="1"/>
</dbReference>
<dbReference type="InterPro" id="IPR011711">
    <property type="entry name" value="GntR_C"/>
</dbReference>
<gene>
    <name evidence="5" type="ORF">FYC51_10815</name>
</gene>
<feature type="domain" description="HTH gntR-type" evidence="4">
    <location>
        <begin position="3"/>
        <end position="71"/>
    </location>
</feature>
<dbReference type="SMART" id="SM00895">
    <property type="entry name" value="FCD"/>
    <property type="match status" value="1"/>
</dbReference>
<sequence>MATASLESIVSELMRLATPEPGTTARRLPPERELGEALNMSRGALREQLSVLELLGFLHRTQGRGTYIDTPGDDFVRSYFTISRQLGYLNDQQFADARVLLEESIAEQAARVASDEQVEALRADVDAMIAATKAGDHEAAFEADVRFHSRLNGIVDNPIFRLMHEGFSHVLRETIRYRRLQAVRVEPVDEHGVRRTDAVHYDVVDALEARDPDAARAAMREHFENWLQLHIEPVR</sequence>
<dbReference type="InterPro" id="IPR036388">
    <property type="entry name" value="WH-like_DNA-bd_sf"/>
</dbReference>
<keyword evidence="1" id="KW-0805">Transcription regulation</keyword>
<dbReference type="Pfam" id="PF00392">
    <property type="entry name" value="GntR"/>
    <property type="match status" value="1"/>
</dbReference>
<dbReference type="SMART" id="SM00345">
    <property type="entry name" value="HTH_GNTR"/>
    <property type="match status" value="1"/>
</dbReference>
<dbReference type="PROSITE" id="PS50949">
    <property type="entry name" value="HTH_GNTR"/>
    <property type="match status" value="1"/>
</dbReference>
<keyword evidence="3" id="KW-0804">Transcription</keyword>
<dbReference type="EMBL" id="VSSB01000001">
    <property type="protein sequence ID" value="TYL54072.1"/>
    <property type="molecule type" value="Genomic_DNA"/>
</dbReference>
<evidence type="ECO:0000259" key="4">
    <source>
        <dbReference type="PROSITE" id="PS50949"/>
    </source>
</evidence>
<dbReference type="RefSeq" id="WP_148733536.1">
    <property type="nucleotide sequence ID" value="NZ_VSSB01000001.1"/>
</dbReference>
<dbReference type="GO" id="GO:0003677">
    <property type="term" value="F:DNA binding"/>
    <property type="evidence" value="ECO:0007669"/>
    <property type="project" value="UniProtKB-KW"/>
</dbReference>
<dbReference type="PANTHER" id="PTHR43537">
    <property type="entry name" value="TRANSCRIPTIONAL REGULATOR, GNTR FAMILY"/>
    <property type="match status" value="1"/>
</dbReference>
<dbReference type="PRINTS" id="PR00035">
    <property type="entry name" value="HTHGNTR"/>
</dbReference>
<name>A0A5S4V508_9MICO</name>
<comment type="caution">
    <text evidence="5">The sequence shown here is derived from an EMBL/GenBank/DDBJ whole genome shotgun (WGS) entry which is preliminary data.</text>
</comment>
<dbReference type="Gene3D" id="1.10.10.10">
    <property type="entry name" value="Winged helix-like DNA-binding domain superfamily/Winged helix DNA-binding domain"/>
    <property type="match status" value="1"/>
</dbReference>
<dbReference type="Proteomes" id="UP000325243">
    <property type="component" value="Unassembled WGS sequence"/>
</dbReference>
<dbReference type="AlphaFoldDB" id="A0A5S4V508"/>
<evidence type="ECO:0000313" key="5">
    <source>
        <dbReference type="EMBL" id="TYL54072.1"/>
    </source>
</evidence>
<accession>A0A5S4V508</accession>
<organism evidence="5 6">
    <name type="scientific">Agromyces mariniharenae</name>
    <dbReference type="NCBI Taxonomy" id="2604423"/>
    <lineage>
        <taxon>Bacteria</taxon>
        <taxon>Bacillati</taxon>
        <taxon>Actinomycetota</taxon>
        <taxon>Actinomycetes</taxon>
        <taxon>Micrococcales</taxon>
        <taxon>Microbacteriaceae</taxon>
        <taxon>Agromyces</taxon>
    </lineage>
</organism>
<dbReference type="Pfam" id="PF07729">
    <property type="entry name" value="FCD"/>
    <property type="match status" value="1"/>
</dbReference>
<dbReference type="GO" id="GO:0003700">
    <property type="term" value="F:DNA-binding transcription factor activity"/>
    <property type="evidence" value="ECO:0007669"/>
    <property type="project" value="InterPro"/>
</dbReference>
<evidence type="ECO:0000313" key="6">
    <source>
        <dbReference type="Proteomes" id="UP000325243"/>
    </source>
</evidence>
<evidence type="ECO:0000256" key="1">
    <source>
        <dbReference type="ARBA" id="ARBA00023015"/>
    </source>
</evidence>
<evidence type="ECO:0000256" key="2">
    <source>
        <dbReference type="ARBA" id="ARBA00023125"/>
    </source>
</evidence>
<dbReference type="SUPFAM" id="SSF48008">
    <property type="entry name" value="GntR ligand-binding domain-like"/>
    <property type="match status" value="1"/>
</dbReference>
<dbReference type="InterPro" id="IPR000524">
    <property type="entry name" value="Tscrpt_reg_HTH_GntR"/>
</dbReference>
<keyword evidence="2" id="KW-0238">DNA-binding</keyword>
<dbReference type="InterPro" id="IPR008920">
    <property type="entry name" value="TF_FadR/GntR_C"/>
</dbReference>
<proteinExistence type="predicted"/>
<evidence type="ECO:0000256" key="3">
    <source>
        <dbReference type="ARBA" id="ARBA00023163"/>
    </source>
</evidence>
<reference evidence="5 6" key="1">
    <citation type="submission" date="2019-08" db="EMBL/GenBank/DDBJ databases">
        <authorList>
            <person name="Hu J."/>
        </authorList>
    </citation>
    <scope>NUCLEOTIDE SEQUENCE [LARGE SCALE GENOMIC DNA]</scope>
    <source>
        <strain evidence="5 6">NEAU-184</strain>
    </source>
</reference>
<dbReference type="Gene3D" id="1.20.120.530">
    <property type="entry name" value="GntR ligand-binding domain-like"/>
    <property type="match status" value="1"/>
</dbReference>
<keyword evidence="6" id="KW-1185">Reference proteome</keyword>
<dbReference type="SUPFAM" id="SSF46785">
    <property type="entry name" value="Winged helix' DNA-binding domain"/>
    <property type="match status" value="1"/>
</dbReference>
<protein>
    <submittedName>
        <fullName evidence="5">FadR family transcriptional regulator</fullName>
    </submittedName>
</protein>